<evidence type="ECO:0000313" key="1">
    <source>
        <dbReference type="EMBL" id="KAK4759674.1"/>
    </source>
</evidence>
<accession>A0AAN7K6W7</accession>
<keyword evidence="2" id="KW-1185">Reference proteome</keyword>
<dbReference type="PANTHER" id="PTHR33052">
    <property type="entry name" value="DUF4228 DOMAIN PROTEIN-RELATED"/>
    <property type="match status" value="1"/>
</dbReference>
<proteinExistence type="predicted"/>
<dbReference type="AlphaFoldDB" id="A0AAN7K6W7"/>
<dbReference type="Proteomes" id="UP001345219">
    <property type="component" value="Chromosome 17"/>
</dbReference>
<dbReference type="Pfam" id="PF14009">
    <property type="entry name" value="PADRE"/>
    <property type="match status" value="1"/>
</dbReference>
<sequence>MGNYVSCTLGAPGGRRSRSAKVIFPGGEFREFFASTKAAEIMLENPSFFLANLQSLHVGRRFSALSADEDLEAANIYVMFPMKRLNSLVTAADMGPLFLAASRGALGGRVRILPEPGLVHAESAESPVRAVNRPGWSPKLNLEGIEGYSDSEIRHRLSMSRSKKPLLETIAEEPASPRRIRRYITTNSLAL</sequence>
<name>A0AAN7K6W7_9MYRT</name>
<organism evidence="1 2">
    <name type="scientific">Trapa incisa</name>
    <dbReference type="NCBI Taxonomy" id="236973"/>
    <lineage>
        <taxon>Eukaryota</taxon>
        <taxon>Viridiplantae</taxon>
        <taxon>Streptophyta</taxon>
        <taxon>Embryophyta</taxon>
        <taxon>Tracheophyta</taxon>
        <taxon>Spermatophyta</taxon>
        <taxon>Magnoliopsida</taxon>
        <taxon>eudicotyledons</taxon>
        <taxon>Gunneridae</taxon>
        <taxon>Pentapetalae</taxon>
        <taxon>rosids</taxon>
        <taxon>malvids</taxon>
        <taxon>Myrtales</taxon>
        <taxon>Lythraceae</taxon>
        <taxon>Trapa</taxon>
    </lineage>
</organism>
<protein>
    <submittedName>
        <fullName evidence="1">Uncharacterized protein</fullName>
    </submittedName>
</protein>
<dbReference type="InterPro" id="IPR025322">
    <property type="entry name" value="PADRE_dom"/>
</dbReference>
<gene>
    <name evidence="1" type="ORF">SAY87_022805</name>
</gene>
<evidence type="ECO:0000313" key="2">
    <source>
        <dbReference type="Proteomes" id="UP001345219"/>
    </source>
</evidence>
<comment type="caution">
    <text evidence="1">The sequence shown here is derived from an EMBL/GenBank/DDBJ whole genome shotgun (WGS) entry which is preliminary data.</text>
</comment>
<reference evidence="1 2" key="1">
    <citation type="journal article" date="2023" name="Hortic Res">
        <title>Pangenome of water caltrop reveals structural variations and asymmetric subgenome divergence after allopolyploidization.</title>
        <authorList>
            <person name="Zhang X."/>
            <person name="Chen Y."/>
            <person name="Wang L."/>
            <person name="Yuan Y."/>
            <person name="Fang M."/>
            <person name="Shi L."/>
            <person name="Lu R."/>
            <person name="Comes H.P."/>
            <person name="Ma Y."/>
            <person name="Chen Y."/>
            <person name="Huang G."/>
            <person name="Zhou Y."/>
            <person name="Zheng Z."/>
            <person name="Qiu Y."/>
        </authorList>
    </citation>
    <scope>NUCLEOTIDE SEQUENCE [LARGE SCALE GENOMIC DNA]</scope>
    <source>
        <tissue evidence="1">Roots</tissue>
    </source>
</reference>
<dbReference type="EMBL" id="JAXIOK010000011">
    <property type="protein sequence ID" value="KAK4759674.1"/>
    <property type="molecule type" value="Genomic_DNA"/>
</dbReference>